<dbReference type="Pfam" id="PF01844">
    <property type="entry name" value="HNH"/>
    <property type="match status" value="1"/>
</dbReference>
<sequence>MNQRTVNALLSRGLASNLAEILSAKGFTLRKLQQTKAETLLGMGLSKNDISNIHAGDRPPIPEDTLFSVLSSNRRTCCVCWRQNKPIIVHHIKEWAVSRSHSKENLAVLCLDCHDLAHTKKQLSQNLTVGELKRHKAEWERIVGEEKSRTLLNLKQSGYSARWDWINCRRLFELVNRLGINIDMTNDVNHLKDKGFVDGRGFLTDDLQWELDKSRRDYFLDFGYGFSVANYLDGLLEAVIGELPVVDITPIRNKRREIKALVEMGSFISIQAPFNFTTITDGKPASKEVKTAYCQGYGLRVEFTFQPWYCTSCSAKHSGMAGRRVQTVFGFVRDITTTHDGELVISLSCLGAGTGFKRHEQRVISDFEGYY</sequence>
<proteinExistence type="predicted"/>
<dbReference type="EMBL" id="KY680209">
    <property type="protein sequence ID" value="ASO64042.1"/>
    <property type="molecule type" value="Genomic_DNA"/>
</dbReference>
<keyword evidence="2" id="KW-0540">Nuclease</keyword>
<evidence type="ECO:0000313" key="2">
    <source>
        <dbReference type="EMBL" id="ASO64042.1"/>
    </source>
</evidence>
<dbReference type="GO" id="GO:0008270">
    <property type="term" value="F:zinc ion binding"/>
    <property type="evidence" value="ECO:0007669"/>
    <property type="project" value="InterPro"/>
</dbReference>
<dbReference type="InterPro" id="IPR003615">
    <property type="entry name" value="HNH_nuc"/>
</dbReference>
<reference evidence="2" key="1">
    <citation type="submission" date="2017-02" db="EMBL/GenBank/DDBJ databases">
        <title>Enterobacter spp. isolates harbouring carbapenemases isolated from seafood imported from Asia.</title>
        <authorList>
            <person name="Boyd D.A."/>
            <person name="Mataseje L.M."/>
            <person name="Mulvey M.R."/>
        </authorList>
    </citation>
    <scope>NUCLEOTIDE SEQUENCE</scope>
    <source>
        <strain evidence="2">N14-2105</strain>
    </source>
</reference>
<dbReference type="AlphaFoldDB" id="A0A221ZNC7"/>
<dbReference type="GO" id="GO:0003676">
    <property type="term" value="F:nucleic acid binding"/>
    <property type="evidence" value="ECO:0007669"/>
    <property type="project" value="InterPro"/>
</dbReference>
<dbReference type="Gene3D" id="1.10.30.50">
    <property type="match status" value="1"/>
</dbReference>
<dbReference type="GO" id="GO:0004519">
    <property type="term" value="F:endonuclease activity"/>
    <property type="evidence" value="ECO:0007669"/>
    <property type="project" value="UniProtKB-KW"/>
</dbReference>
<keyword evidence="2" id="KW-0255">Endonuclease</keyword>
<feature type="domain" description="HNH" evidence="1">
    <location>
        <begin position="77"/>
        <end position="119"/>
    </location>
</feature>
<evidence type="ECO:0000259" key="1">
    <source>
        <dbReference type="Pfam" id="PF01844"/>
    </source>
</evidence>
<organism evidence="2">
    <name type="scientific">Enterobacter cloacae complex sp. N14-2105</name>
    <dbReference type="NCBI Taxonomy" id="2018483"/>
    <lineage>
        <taxon>Bacteria</taxon>
        <taxon>Pseudomonadati</taxon>
        <taxon>Pseudomonadota</taxon>
        <taxon>Gammaproteobacteria</taxon>
        <taxon>Enterobacterales</taxon>
        <taxon>Enterobacteriaceae</taxon>
        <taxon>Enterobacter</taxon>
        <taxon>Enterobacter cloacae complex</taxon>
    </lineage>
</organism>
<dbReference type="CDD" id="cd00085">
    <property type="entry name" value="HNHc"/>
    <property type="match status" value="1"/>
</dbReference>
<name>A0A221ZNC7_9ENTR</name>
<dbReference type="InterPro" id="IPR002711">
    <property type="entry name" value="HNH"/>
</dbReference>
<protein>
    <submittedName>
        <fullName evidence="2">HNHc endonuclease superfamily protein</fullName>
    </submittedName>
</protein>
<keyword evidence="2" id="KW-0378">Hydrolase</keyword>
<accession>A0A221ZNC7</accession>